<dbReference type="EMBL" id="CM026422">
    <property type="protein sequence ID" value="KAG0587527.1"/>
    <property type="molecule type" value="Genomic_DNA"/>
</dbReference>
<feature type="region of interest" description="Disordered" evidence="1">
    <location>
        <begin position="1"/>
        <end position="25"/>
    </location>
</feature>
<reference evidence="3" key="1">
    <citation type="submission" date="2020-06" db="EMBL/GenBank/DDBJ databases">
        <title>WGS assembly of Ceratodon purpureus strain R40.</title>
        <authorList>
            <person name="Carey S.B."/>
            <person name="Jenkins J."/>
            <person name="Shu S."/>
            <person name="Lovell J.T."/>
            <person name="Sreedasyam A."/>
            <person name="Maumus F."/>
            <person name="Tiley G.P."/>
            <person name="Fernandez-Pozo N."/>
            <person name="Barry K."/>
            <person name="Chen C."/>
            <person name="Wang M."/>
            <person name="Lipzen A."/>
            <person name="Daum C."/>
            <person name="Saski C.A."/>
            <person name="Payton A.C."/>
            <person name="Mcbreen J.C."/>
            <person name="Conrad R.E."/>
            <person name="Kollar L.M."/>
            <person name="Olsson S."/>
            <person name="Huttunen S."/>
            <person name="Landis J.B."/>
            <person name="Wickett N.J."/>
            <person name="Johnson M.G."/>
            <person name="Rensing S.A."/>
            <person name="Grimwood J."/>
            <person name="Schmutz J."/>
            <person name="Mcdaniel S.F."/>
        </authorList>
    </citation>
    <scope>NUCLEOTIDE SEQUENCE</scope>
    <source>
        <strain evidence="3">R40</strain>
    </source>
</reference>
<keyword evidence="2" id="KW-0472">Membrane</keyword>
<gene>
    <name evidence="3" type="ORF">KC19_2G171200</name>
</gene>
<feature type="transmembrane region" description="Helical" evidence="2">
    <location>
        <begin position="112"/>
        <end position="133"/>
    </location>
</feature>
<keyword evidence="4" id="KW-1185">Reference proteome</keyword>
<evidence type="ECO:0000256" key="2">
    <source>
        <dbReference type="SAM" id="Phobius"/>
    </source>
</evidence>
<sequence length="210" mass="22928">MSSNRELVPYGSQRRNRTHAERSGEPRNTKNFALVNWGGSSEDDGYISLASEVVQSCERIILDARPDVFLTLRFVAQFASIVLVIAIVGYCLVQIVPHLVFLLSRILVDLPLGILSALCGLVAPLLDLVFVRLPLAIGHGVLWVVTSLFSGVGWVLFGILYVITSLLSGVLWALLGIVYVITSVLSGVLWVISSVLYVIKYCVSLPLGFL</sequence>
<keyword evidence="2" id="KW-1133">Transmembrane helix</keyword>
<protein>
    <submittedName>
        <fullName evidence="3">Uncharacterized protein</fullName>
    </submittedName>
</protein>
<comment type="caution">
    <text evidence="3">The sequence shown here is derived from an EMBL/GenBank/DDBJ whole genome shotgun (WGS) entry which is preliminary data.</text>
</comment>
<dbReference type="Proteomes" id="UP000822688">
    <property type="component" value="Chromosome 2"/>
</dbReference>
<feature type="transmembrane region" description="Helical" evidence="2">
    <location>
        <begin position="140"/>
        <end position="163"/>
    </location>
</feature>
<dbReference type="AlphaFoldDB" id="A0A8T0IWD6"/>
<evidence type="ECO:0000313" key="4">
    <source>
        <dbReference type="Proteomes" id="UP000822688"/>
    </source>
</evidence>
<feature type="transmembrane region" description="Helical" evidence="2">
    <location>
        <begin position="169"/>
        <end position="199"/>
    </location>
</feature>
<accession>A0A8T0IWD6</accession>
<evidence type="ECO:0000313" key="3">
    <source>
        <dbReference type="EMBL" id="KAG0587527.1"/>
    </source>
</evidence>
<evidence type="ECO:0000256" key="1">
    <source>
        <dbReference type="SAM" id="MobiDB-lite"/>
    </source>
</evidence>
<organism evidence="3 4">
    <name type="scientific">Ceratodon purpureus</name>
    <name type="common">Fire moss</name>
    <name type="synonym">Dicranum purpureum</name>
    <dbReference type="NCBI Taxonomy" id="3225"/>
    <lineage>
        <taxon>Eukaryota</taxon>
        <taxon>Viridiplantae</taxon>
        <taxon>Streptophyta</taxon>
        <taxon>Embryophyta</taxon>
        <taxon>Bryophyta</taxon>
        <taxon>Bryophytina</taxon>
        <taxon>Bryopsida</taxon>
        <taxon>Dicranidae</taxon>
        <taxon>Pseudoditrichales</taxon>
        <taxon>Ditrichaceae</taxon>
        <taxon>Ceratodon</taxon>
    </lineage>
</organism>
<proteinExistence type="predicted"/>
<feature type="transmembrane region" description="Helical" evidence="2">
    <location>
        <begin position="74"/>
        <end position="100"/>
    </location>
</feature>
<name>A0A8T0IWD6_CERPU</name>
<keyword evidence="2" id="KW-0812">Transmembrane</keyword>